<keyword evidence="1" id="KW-0472">Membrane</keyword>
<dbReference type="SUPFAM" id="SSF53300">
    <property type="entry name" value="vWA-like"/>
    <property type="match status" value="1"/>
</dbReference>
<keyword evidence="4" id="KW-1185">Reference proteome</keyword>
<evidence type="ECO:0000313" key="3">
    <source>
        <dbReference type="EMBL" id="GEO40570.1"/>
    </source>
</evidence>
<dbReference type="EMBL" id="BJYZ01000022">
    <property type="protein sequence ID" value="GEO40570.1"/>
    <property type="molecule type" value="Genomic_DNA"/>
</dbReference>
<proteinExistence type="predicted"/>
<dbReference type="Proteomes" id="UP000321523">
    <property type="component" value="Unassembled WGS sequence"/>
</dbReference>
<evidence type="ECO:0000313" key="4">
    <source>
        <dbReference type="Proteomes" id="UP000321523"/>
    </source>
</evidence>
<dbReference type="InterPro" id="IPR036465">
    <property type="entry name" value="vWFA_dom_sf"/>
</dbReference>
<dbReference type="AlphaFoldDB" id="A0A512DWF6"/>
<dbReference type="RefSeq" id="WP_044430535.1">
    <property type="nucleotide sequence ID" value="NZ_BJYZ01000022.1"/>
</dbReference>
<name>A0A512DWF6_9PROT</name>
<protein>
    <recommendedName>
        <fullName evidence="2">Putative Flp pilus-assembly TadG-like N-terminal domain-containing protein</fullName>
    </recommendedName>
</protein>
<sequence length="482" mass="51711">MSAVPRTFKSWPILELASRLKLRRTLGRSGNIATMAALMSVPLIGAAGLSVDGVRAYMLHNRMVSALDAAALAGGRVLSTANVEADVRMYFNANIPADYLGATVGSPKVTVGANDETLTLSASATLPTTFARVLGFDTIPVSVTNRIRRTVRGMELALVLDVTGSMWGSNKIGQLRSSATDLVNILFGPNEQSQTLWISLVPYTATVNLGPTRRNWLTASSPDASAYAPDTWRGCVEARPNNDASDLPPSSAPFTAFLYKSTLGLYPGGGDNDWPAITDSTNYVDTNDRAGPNLGCGPPLTSLTNKRADILSKIATLKGVNRGGTMANLGLQAGWFTLSPQWRGLWGDPTPAGMPLDYGTADTDKAVVLLTDGSNEWYDHAKQPSYDYTAYGRLSEGRLGTTTGGQATSRINSRMTDLCTAMKAKKITIYTITLMVTSNTTKDLYRSCASQPSYYFNSPSATELRGIFQQIGSQLSNLRIEQ</sequence>
<gene>
    <name evidence="3" type="ORF">SAE02_47180</name>
</gene>
<reference evidence="3 4" key="1">
    <citation type="submission" date="2019-07" db="EMBL/GenBank/DDBJ databases">
        <title>Whole genome shotgun sequence of Skermanella aerolata NBRC 106429.</title>
        <authorList>
            <person name="Hosoyama A."/>
            <person name="Uohara A."/>
            <person name="Ohji S."/>
            <person name="Ichikawa N."/>
        </authorList>
    </citation>
    <scope>NUCLEOTIDE SEQUENCE [LARGE SCALE GENOMIC DNA]</scope>
    <source>
        <strain evidence="3 4">NBRC 106429</strain>
    </source>
</reference>
<dbReference type="Gene3D" id="3.40.50.410">
    <property type="entry name" value="von Willebrand factor, type A domain"/>
    <property type="match status" value="1"/>
</dbReference>
<evidence type="ECO:0000259" key="2">
    <source>
        <dbReference type="Pfam" id="PF13400"/>
    </source>
</evidence>
<keyword evidence="1" id="KW-0812">Transmembrane</keyword>
<evidence type="ECO:0000256" key="1">
    <source>
        <dbReference type="SAM" id="Phobius"/>
    </source>
</evidence>
<comment type="caution">
    <text evidence="3">The sequence shown here is derived from an EMBL/GenBank/DDBJ whole genome shotgun (WGS) entry which is preliminary data.</text>
</comment>
<accession>A0A512DWF6</accession>
<feature type="transmembrane region" description="Helical" evidence="1">
    <location>
        <begin position="29"/>
        <end position="51"/>
    </location>
</feature>
<organism evidence="3 4">
    <name type="scientific">Skermanella aerolata</name>
    <dbReference type="NCBI Taxonomy" id="393310"/>
    <lineage>
        <taxon>Bacteria</taxon>
        <taxon>Pseudomonadati</taxon>
        <taxon>Pseudomonadota</taxon>
        <taxon>Alphaproteobacteria</taxon>
        <taxon>Rhodospirillales</taxon>
        <taxon>Azospirillaceae</taxon>
        <taxon>Skermanella</taxon>
    </lineage>
</organism>
<dbReference type="OrthoDB" id="7522752at2"/>
<dbReference type="InterPro" id="IPR028087">
    <property type="entry name" value="Tad_N"/>
</dbReference>
<feature type="domain" description="Putative Flp pilus-assembly TadG-like N-terminal" evidence="2">
    <location>
        <begin position="30"/>
        <end position="76"/>
    </location>
</feature>
<dbReference type="Pfam" id="PF13400">
    <property type="entry name" value="Tad"/>
    <property type="match status" value="1"/>
</dbReference>
<keyword evidence="1" id="KW-1133">Transmembrane helix</keyword>